<organism evidence="1 2">
    <name type="scientific">Coemansia aciculifera</name>
    <dbReference type="NCBI Taxonomy" id="417176"/>
    <lineage>
        <taxon>Eukaryota</taxon>
        <taxon>Fungi</taxon>
        <taxon>Fungi incertae sedis</taxon>
        <taxon>Zoopagomycota</taxon>
        <taxon>Kickxellomycotina</taxon>
        <taxon>Kickxellomycetes</taxon>
        <taxon>Kickxellales</taxon>
        <taxon>Kickxellaceae</taxon>
        <taxon>Coemansia</taxon>
    </lineage>
</organism>
<gene>
    <name evidence="1" type="ORF">IWW38_003779</name>
</gene>
<feature type="non-terminal residue" evidence="1">
    <location>
        <position position="1"/>
    </location>
</feature>
<sequence length="643" mass="70219">LYYVLSDLQASAYLATYDIASLLIAGLCHDCGHPGLNNLFQRNAGTELAQRYPDAILERYSMDLTTEYIDKHDLLRNIKHLRDPMYSDGTTAQVDVASRMMYSIRAAILSTDMSRHFSVVEECKVLVAVLSKKARRISEHEAYQKECQAEAGTTLSDSSQNSSTNNTQSTAQSPASAVQSPSRLSLAKSALRGRSPSEPATPLKALFSYSLQSAKVSPLRTELSSGDSSQPATTTTTSPSNGARSGKSRRMQVRRSVSMYDALLDSTQRQSLIGILLHAVDVFNPVLPWPMCKKWSDLMNVESFNQGEMEKKLSLPVSPNMDRTTTDQRQVSLDFGNIIIRPFFSELVPLFPVDDELLPALESNLQRWSRMSTDNAQEISSPTGANNSMYSWPSEPVVTPVSRTNSSVFSEDRRLSVAAGTVDIPSSCLEIIRRHSHAGFEALHRPMVGRLFSKHLGKVQERRKVSYTYLQQRPLHLDTAGGKCQRNNGSSALRLSPANSRQWRGFDTEMLSPVKESSGHDDSGAPSSSAKEYSPPCAHEAYGLSTIQPTTVATARLPRTDYGTCDSASNARANVFAAGSSRCQSPTNVQLSNYRIDALVAGSGRVYRSSSLDPTMLSSMPSSYPSLSGDASGSASSEVSDKA</sequence>
<reference evidence="1" key="1">
    <citation type="submission" date="2022-07" db="EMBL/GenBank/DDBJ databases">
        <title>Phylogenomic reconstructions and comparative analyses of Kickxellomycotina fungi.</title>
        <authorList>
            <person name="Reynolds N.K."/>
            <person name="Stajich J.E."/>
            <person name="Barry K."/>
            <person name="Grigoriev I.V."/>
            <person name="Crous P."/>
            <person name="Smith M.E."/>
        </authorList>
    </citation>
    <scope>NUCLEOTIDE SEQUENCE</scope>
    <source>
        <strain evidence="1">CBS 190363</strain>
    </source>
</reference>
<keyword evidence="2" id="KW-1185">Reference proteome</keyword>
<protein>
    <submittedName>
        <fullName evidence="1">Uncharacterized protein</fullName>
    </submittedName>
</protein>
<comment type="caution">
    <text evidence="1">The sequence shown here is derived from an EMBL/GenBank/DDBJ whole genome shotgun (WGS) entry which is preliminary data.</text>
</comment>
<dbReference type="Proteomes" id="UP001139981">
    <property type="component" value="Unassembled WGS sequence"/>
</dbReference>
<evidence type="ECO:0000313" key="1">
    <source>
        <dbReference type="EMBL" id="KAJ2891082.1"/>
    </source>
</evidence>
<proteinExistence type="predicted"/>
<evidence type="ECO:0000313" key="2">
    <source>
        <dbReference type="Proteomes" id="UP001139981"/>
    </source>
</evidence>
<dbReference type="EMBL" id="JANBVB010001102">
    <property type="protein sequence ID" value="KAJ2891082.1"/>
    <property type="molecule type" value="Genomic_DNA"/>
</dbReference>
<accession>A0ACC1M055</accession>
<name>A0ACC1M055_9FUNG</name>